<dbReference type="EMBL" id="JBHSED010000026">
    <property type="protein sequence ID" value="MFC4304548.1"/>
    <property type="molecule type" value="Genomic_DNA"/>
</dbReference>
<protein>
    <submittedName>
        <fullName evidence="4">PP2C family protein-serine/threonine phosphatase</fullName>
        <ecNumber evidence="4">3.1.3.16</ecNumber>
    </submittedName>
</protein>
<dbReference type="PANTHER" id="PTHR43156:SF2">
    <property type="entry name" value="STAGE II SPORULATION PROTEIN E"/>
    <property type="match status" value="1"/>
</dbReference>
<keyword evidence="2" id="KW-1133">Transmembrane helix</keyword>
<evidence type="ECO:0000256" key="1">
    <source>
        <dbReference type="ARBA" id="ARBA00022801"/>
    </source>
</evidence>
<dbReference type="SMART" id="SM00331">
    <property type="entry name" value="PP2C_SIG"/>
    <property type="match status" value="1"/>
</dbReference>
<reference evidence="5" key="1">
    <citation type="journal article" date="2019" name="Int. J. Syst. Evol. Microbiol.">
        <title>The Global Catalogue of Microorganisms (GCM) 10K type strain sequencing project: providing services to taxonomists for standard genome sequencing and annotation.</title>
        <authorList>
            <consortium name="The Broad Institute Genomics Platform"/>
            <consortium name="The Broad Institute Genome Sequencing Center for Infectious Disease"/>
            <person name="Wu L."/>
            <person name="Ma J."/>
        </authorList>
    </citation>
    <scope>NUCLEOTIDE SEQUENCE [LARGE SCALE GENOMIC DNA]</scope>
    <source>
        <strain evidence="5">CGMCC 4.1641</strain>
    </source>
</reference>
<keyword evidence="5" id="KW-1185">Reference proteome</keyword>
<name>A0ABV8SCD1_9BACL</name>
<keyword evidence="2" id="KW-0812">Transmembrane</keyword>
<accession>A0ABV8SCD1</accession>
<dbReference type="Pfam" id="PF07228">
    <property type="entry name" value="SpoIIE"/>
    <property type="match status" value="1"/>
</dbReference>
<evidence type="ECO:0000256" key="2">
    <source>
        <dbReference type="SAM" id="Phobius"/>
    </source>
</evidence>
<dbReference type="InterPro" id="IPR052016">
    <property type="entry name" value="Bact_Sigma-Reg"/>
</dbReference>
<comment type="caution">
    <text evidence="4">The sequence shown here is derived from an EMBL/GenBank/DDBJ whole genome shotgun (WGS) entry which is preliminary data.</text>
</comment>
<dbReference type="InterPro" id="IPR001932">
    <property type="entry name" value="PPM-type_phosphatase-like_dom"/>
</dbReference>
<dbReference type="EC" id="3.1.3.16" evidence="4"/>
<keyword evidence="1 4" id="KW-0378">Hydrolase</keyword>
<dbReference type="RefSeq" id="WP_378126976.1">
    <property type="nucleotide sequence ID" value="NZ_JBHSED010000026.1"/>
</dbReference>
<dbReference type="InterPro" id="IPR036457">
    <property type="entry name" value="PPM-type-like_dom_sf"/>
</dbReference>
<feature type="domain" description="PPM-type phosphatase" evidence="3">
    <location>
        <begin position="239"/>
        <end position="453"/>
    </location>
</feature>
<dbReference type="PROSITE" id="PS51746">
    <property type="entry name" value="PPM_2"/>
    <property type="match status" value="1"/>
</dbReference>
<evidence type="ECO:0000313" key="4">
    <source>
        <dbReference type="EMBL" id="MFC4304548.1"/>
    </source>
</evidence>
<dbReference type="SUPFAM" id="SSF55781">
    <property type="entry name" value="GAF domain-like"/>
    <property type="match status" value="1"/>
</dbReference>
<dbReference type="InterPro" id="IPR029016">
    <property type="entry name" value="GAF-like_dom_sf"/>
</dbReference>
<dbReference type="SUPFAM" id="SSF81606">
    <property type="entry name" value="PP2C-like"/>
    <property type="match status" value="1"/>
</dbReference>
<organism evidence="4 5">
    <name type="scientific">Cohnella boryungensis</name>
    <dbReference type="NCBI Taxonomy" id="768479"/>
    <lineage>
        <taxon>Bacteria</taxon>
        <taxon>Bacillati</taxon>
        <taxon>Bacillota</taxon>
        <taxon>Bacilli</taxon>
        <taxon>Bacillales</taxon>
        <taxon>Paenibacillaceae</taxon>
        <taxon>Cohnella</taxon>
    </lineage>
</organism>
<proteinExistence type="predicted"/>
<keyword evidence="2" id="KW-0472">Membrane</keyword>
<dbReference type="SMART" id="SM00065">
    <property type="entry name" value="GAF"/>
    <property type="match status" value="1"/>
</dbReference>
<gene>
    <name evidence="4" type="ORF">ACFO1S_14055</name>
</gene>
<dbReference type="GO" id="GO:0004722">
    <property type="term" value="F:protein serine/threonine phosphatase activity"/>
    <property type="evidence" value="ECO:0007669"/>
    <property type="project" value="UniProtKB-EC"/>
</dbReference>
<feature type="transmembrane region" description="Helical" evidence="2">
    <location>
        <begin position="6"/>
        <end position="27"/>
    </location>
</feature>
<dbReference type="Gene3D" id="3.30.450.40">
    <property type="match status" value="1"/>
</dbReference>
<evidence type="ECO:0000313" key="5">
    <source>
        <dbReference type="Proteomes" id="UP001595755"/>
    </source>
</evidence>
<dbReference type="InterPro" id="IPR003018">
    <property type="entry name" value="GAF"/>
</dbReference>
<dbReference type="Proteomes" id="UP001595755">
    <property type="component" value="Unassembled WGS sequence"/>
</dbReference>
<sequence length="454" mass="49588">MDGQWTGLAIGLVSGAVVGAGALYASLQMRVRRMKALFEISMQLNSTLKRQEQLELIMNTAKSVLPVEAASVLLLDPDTNELIFELALGDKGSEVKEIRLNPGEGIAGHVAGSGQSLIVNDTKSDPRWSGRVAQRTGFETRNLLTVPIMNGQRIEGVLQVINKKGGRKFTKSDRLLLEKVAQPMAVALENARLYTQVEDSLEALQMTTAIKERLESELQVAGTIQMSFLPRTMPSLHEPYDVCALLKSAKEVGGDFYNFYKIDDDHLFFALGDVSDKGIPAALFMAVTLTLLKGKMEPGLSPGELLTMVNDELARDNPLVFATIVCGVYTCSTGELVMSEGGHCTPYIVRADGRIEPIKLKKSLPLAAMEDSVYHDGHMALGHGDRLILYTDGITEAENVNQEQYSPERLHEFLGMTAGMSSAETIDALLMHVFMFADGAPQSDDIAVLTLQRR</sequence>
<evidence type="ECO:0000259" key="3">
    <source>
        <dbReference type="PROSITE" id="PS51746"/>
    </source>
</evidence>
<dbReference type="Pfam" id="PF01590">
    <property type="entry name" value="GAF"/>
    <property type="match status" value="1"/>
</dbReference>
<dbReference type="Gene3D" id="3.60.40.10">
    <property type="entry name" value="PPM-type phosphatase domain"/>
    <property type="match status" value="1"/>
</dbReference>
<dbReference type="PANTHER" id="PTHR43156">
    <property type="entry name" value="STAGE II SPORULATION PROTEIN E-RELATED"/>
    <property type="match status" value="1"/>
</dbReference>